<reference evidence="1 2" key="1">
    <citation type="journal article" date="2013" name="Curr. Biol.">
        <title>The Genome of the Foraminiferan Reticulomyxa filosa.</title>
        <authorList>
            <person name="Glockner G."/>
            <person name="Hulsmann N."/>
            <person name="Schleicher M."/>
            <person name="Noegel A.A."/>
            <person name="Eichinger L."/>
            <person name="Gallinger C."/>
            <person name="Pawlowski J."/>
            <person name="Sierra R."/>
            <person name="Euteneuer U."/>
            <person name="Pillet L."/>
            <person name="Moustafa A."/>
            <person name="Platzer M."/>
            <person name="Groth M."/>
            <person name="Szafranski K."/>
            <person name="Schliwa M."/>
        </authorList>
    </citation>
    <scope>NUCLEOTIDE SEQUENCE [LARGE SCALE GENOMIC DNA]</scope>
</reference>
<comment type="caution">
    <text evidence="1">The sequence shown here is derived from an EMBL/GenBank/DDBJ whole genome shotgun (WGS) entry which is preliminary data.</text>
</comment>
<organism evidence="1 2">
    <name type="scientific">Reticulomyxa filosa</name>
    <dbReference type="NCBI Taxonomy" id="46433"/>
    <lineage>
        <taxon>Eukaryota</taxon>
        <taxon>Sar</taxon>
        <taxon>Rhizaria</taxon>
        <taxon>Retaria</taxon>
        <taxon>Foraminifera</taxon>
        <taxon>Monothalamids</taxon>
        <taxon>Reticulomyxidae</taxon>
        <taxon>Reticulomyxa</taxon>
    </lineage>
</organism>
<evidence type="ECO:0000313" key="2">
    <source>
        <dbReference type="Proteomes" id="UP000023152"/>
    </source>
</evidence>
<name>X6LL72_RETFI</name>
<gene>
    <name evidence="1" type="ORF">RFI_35975</name>
</gene>
<dbReference type="Proteomes" id="UP000023152">
    <property type="component" value="Unassembled WGS sequence"/>
</dbReference>
<proteinExistence type="predicted"/>
<dbReference type="EMBL" id="ASPP01038245">
    <property type="protein sequence ID" value="ETO01465.1"/>
    <property type="molecule type" value="Genomic_DNA"/>
</dbReference>
<protein>
    <submittedName>
        <fullName evidence="1">Uncharacterized protein</fullName>
    </submittedName>
</protein>
<keyword evidence="2" id="KW-1185">Reference proteome</keyword>
<dbReference type="AlphaFoldDB" id="X6LL72"/>
<evidence type="ECO:0000313" key="1">
    <source>
        <dbReference type="EMBL" id="ETO01465.1"/>
    </source>
</evidence>
<sequence length="113" mass="13338">FICEYPNHVPFTDNHNNPIIIGRDYDDYGGMLAVIGGSNNHLLFITYFFNNISVFNLNTFQFIKHDTLPINDCINYHCFKEAIKIFCNFENSFRLFVAVLRMFENKKRSLMLK</sequence>
<feature type="non-terminal residue" evidence="1">
    <location>
        <position position="1"/>
    </location>
</feature>
<accession>X6LL72</accession>